<dbReference type="InParanoid" id="A0A804R3Q2"/>
<accession>A0A804R3Q2</accession>
<name>A0A804R3Q2_MAIZE</name>
<protein>
    <submittedName>
        <fullName evidence="2">Uncharacterized protein</fullName>
    </submittedName>
</protein>
<reference evidence="3" key="1">
    <citation type="journal article" date="2009" name="Science">
        <title>The B73 maize genome: complexity, diversity, and dynamics.</title>
        <authorList>
            <person name="Schnable P.S."/>
            <person name="Ware D."/>
            <person name="Fulton R.S."/>
            <person name="Stein J.C."/>
            <person name="Wei F."/>
            <person name="Pasternak S."/>
            <person name="Liang C."/>
            <person name="Zhang J."/>
            <person name="Fulton L."/>
            <person name="Graves T.A."/>
            <person name="Minx P."/>
            <person name="Reily A.D."/>
            <person name="Courtney L."/>
            <person name="Kruchowski S.S."/>
            <person name="Tomlinson C."/>
            <person name="Strong C."/>
            <person name="Delehaunty K."/>
            <person name="Fronick C."/>
            <person name="Courtney B."/>
            <person name="Rock S.M."/>
            <person name="Belter E."/>
            <person name="Du F."/>
            <person name="Kim K."/>
            <person name="Abbott R.M."/>
            <person name="Cotton M."/>
            <person name="Levy A."/>
            <person name="Marchetto P."/>
            <person name="Ochoa K."/>
            <person name="Jackson S.M."/>
            <person name="Gillam B."/>
            <person name="Chen W."/>
            <person name="Yan L."/>
            <person name="Higginbotham J."/>
            <person name="Cardenas M."/>
            <person name="Waligorski J."/>
            <person name="Applebaum E."/>
            <person name="Phelps L."/>
            <person name="Falcone J."/>
            <person name="Kanchi K."/>
            <person name="Thane T."/>
            <person name="Scimone A."/>
            <person name="Thane N."/>
            <person name="Henke J."/>
            <person name="Wang T."/>
            <person name="Ruppert J."/>
            <person name="Shah N."/>
            <person name="Rotter K."/>
            <person name="Hodges J."/>
            <person name="Ingenthron E."/>
            <person name="Cordes M."/>
            <person name="Kohlberg S."/>
            <person name="Sgro J."/>
            <person name="Delgado B."/>
            <person name="Mead K."/>
            <person name="Chinwalla A."/>
            <person name="Leonard S."/>
            <person name="Crouse K."/>
            <person name="Collura K."/>
            <person name="Kudrna D."/>
            <person name="Currie J."/>
            <person name="He R."/>
            <person name="Angelova A."/>
            <person name="Rajasekar S."/>
            <person name="Mueller T."/>
            <person name="Lomeli R."/>
            <person name="Scara G."/>
            <person name="Ko A."/>
            <person name="Delaney K."/>
            <person name="Wissotski M."/>
            <person name="Lopez G."/>
            <person name="Campos D."/>
            <person name="Braidotti M."/>
            <person name="Ashley E."/>
            <person name="Golser W."/>
            <person name="Kim H."/>
            <person name="Lee S."/>
            <person name="Lin J."/>
            <person name="Dujmic Z."/>
            <person name="Kim W."/>
            <person name="Talag J."/>
            <person name="Zuccolo A."/>
            <person name="Fan C."/>
            <person name="Sebastian A."/>
            <person name="Kramer M."/>
            <person name="Spiegel L."/>
            <person name="Nascimento L."/>
            <person name="Zutavern T."/>
            <person name="Miller B."/>
            <person name="Ambroise C."/>
            <person name="Muller S."/>
            <person name="Spooner W."/>
            <person name="Narechania A."/>
            <person name="Ren L."/>
            <person name="Wei S."/>
            <person name="Kumari S."/>
            <person name="Faga B."/>
            <person name="Levy M.J."/>
            <person name="McMahan L."/>
            <person name="Van Buren P."/>
            <person name="Vaughn M.W."/>
            <person name="Ying K."/>
            <person name="Yeh C.-T."/>
            <person name="Emrich S.J."/>
            <person name="Jia Y."/>
            <person name="Kalyanaraman A."/>
            <person name="Hsia A.-P."/>
            <person name="Barbazuk W.B."/>
            <person name="Baucom R.S."/>
            <person name="Brutnell T.P."/>
            <person name="Carpita N.C."/>
            <person name="Chaparro C."/>
            <person name="Chia J.-M."/>
            <person name="Deragon J.-M."/>
            <person name="Estill J.C."/>
            <person name="Fu Y."/>
            <person name="Jeddeloh J.A."/>
            <person name="Han Y."/>
            <person name="Lee H."/>
            <person name="Li P."/>
            <person name="Lisch D.R."/>
            <person name="Liu S."/>
            <person name="Liu Z."/>
            <person name="Nagel D.H."/>
            <person name="McCann M.C."/>
            <person name="SanMiguel P."/>
            <person name="Myers A.M."/>
            <person name="Nettleton D."/>
            <person name="Nguyen J."/>
            <person name="Penning B.W."/>
            <person name="Ponnala L."/>
            <person name="Schneider K.L."/>
            <person name="Schwartz D.C."/>
            <person name="Sharma A."/>
            <person name="Soderlund C."/>
            <person name="Springer N.M."/>
            <person name="Sun Q."/>
            <person name="Wang H."/>
            <person name="Waterman M."/>
            <person name="Westerman R."/>
            <person name="Wolfgruber T.K."/>
            <person name="Yang L."/>
            <person name="Yu Y."/>
            <person name="Zhang L."/>
            <person name="Zhou S."/>
            <person name="Zhu Q."/>
            <person name="Bennetzen J.L."/>
            <person name="Dawe R.K."/>
            <person name="Jiang J."/>
            <person name="Jiang N."/>
            <person name="Presting G.G."/>
            <person name="Wessler S.R."/>
            <person name="Aluru S."/>
            <person name="Martienssen R.A."/>
            <person name="Clifton S.W."/>
            <person name="McCombie W.R."/>
            <person name="Wing R.A."/>
            <person name="Wilson R.K."/>
        </authorList>
    </citation>
    <scope>NUCLEOTIDE SEQUENCE [LARGE SCALE GENOMIC DNA]</scope>
    <source>
        <strain evidence="3">cv. B73</strain>
    </source>
</reference>
<evidence type="ECO:0000256" key="1">
    <source>
        <dbReference type="SAM" id="Phobius"/>
    </source>
</evidence>
<proteinExistence type="predicted"/>
<evidence type="ECO:0000313" key="3">
    <source>
        <dbReference type="Proteomes" id="UP000007305"/>
    </source>
</evidence>
<organism evidence="2 3">
    <name type="scientific">Zea mays</name>
    <name type="common">Maize</name>
    <dbReference type="NCBI Taxonomy" id="4577"/>
    <lineage>
        <taxon>Eukaryota</taxon>
        <taxon>Viridiplantae</taxon>
        <taxon>Streptophyta</taxon>
        <taxon>Embryophyta</taxon>
        <taxon>Tracheophyta</taxon>
        <taxon>Spermatophyta</taxon>
        <taxon>Magnoliopsida</taxon>
        <taxon>Liliopsida</taxon>
        <taxon>Poales</taxon>
        <taxon>Poaceae</taxon>
        <taxon>PACMAD clade</taxon>
        <taxon>Panicoideae</taxon>
        <taxon>Andropogonodae</taxon>
        <taxon>Andropogoneae</taxon>
        <taxon>Tripsacinae</taxon>
        <taxon>Zea</taxon>
    </lineage>
</organism>
<keyword evidence="1" id="KW-1133">Transmembrane helix</keyword>
<dbReference type="Gramene" id="Zm00001eb380370_T001">
    <property type="protein sequence ID" value="Zm00001eb380370_P001"/>
    <property type="gene ID" value="Zm00001eb380370"/>
</dbReference>
<feature type="transmembrane region" description="Helical" evidence="1">
    <location>
        <begin position="28"/>
        <end position="46"/>
    </location>
</feature>
<reference evidence="2" key="3">
    <citation type="submission" date="2021-05" db="UniProtKB">
        <authorList>
            <consortium name="EnsemblPlants"/>
        </authorList>
    </citation>
    <scope>IDENTIFICATION</scope>
    <source>
        <strain evidence="2">cv. B73</strain>
    </source>
</reference>
<keyword evidence="3" id="KW-1185">Reference proteome</keyword>
<keyword evidence="1" id="KW-0812">Transmembrane</keyword>
<sequence length="112" mass="12861">MVTTLASGTICSLCGGCLRSLELTWETCYAECFCAFFILVSFISNFKMNYTNKMTIYMSTYLTFQASEKLAHAKKWVETHIEATKMKWISVKEKLVVLKNVEPYVQKVSTRC</sequence>
<reference evidence="2" key="2">
    <citation type="submission" date="2019-07" db="EMBL/GenBank/DDBJ databases">
        <authorList>
            <person name="Seetharam A."/>
            <person name="Woodhouse M."/>
            <person name="Cannon E."/>
        </authorList>
    </citation>
    <scope>NUCLEOTIDE SEQUENCE [LARGE SCALE GENOMIC DNA]</scope>
    <source>
        <strain evidence="2">cv. B73</strain>
    </source>
</reference>
<dbReference type="Proteomes" id="UP000007305">
    <property type="component" value="Chromosome 9"/>
</dbReference>
<keyword evidence="1" id="KW-0472">Membrane</keyword>
<evidence type="ECO:0000313" key="2">
    <source>
        <dbReference type="EnsemblPlants" id="Zm00001eb380370_P001"/>
    </source>
</evidence>
<dbReference type="AlphaFoldDB" id="A0A804R3Q2"/>
<dbReference type="EnsemblPlants" id="Zm00001eb380370_T001">
    <property type="protein sequence ID" value="Zm00001eb380370_P001"/>
    <property type="gene ID" value="Zm00001eb380370"/>
</dbReference>